<dbReference type="InterPro" id="IPR036704">
    <property type="entry name" value="RraA/RraA-like_sf"/>
</dbReference>
<comment type="cofactor">
    <cofactor evidence="2">
        <name>a divalent metal cation</name>
        <dbReference type="ChEBI" id="CHEBI:60240"/>
    </cofactor>
</comment>
<comment type="similarity">
    <text evidence="3">Belongs to the class II aldolase/RraA-like family.</text>
</comment>
<accession>A0ABP6LRL8</accession>
<dbReference type="InterPro" id="IPR005493">
    <property type="entry name" value="RraA/RraA-like"/>
</dbReference>
<protein>
    <recommendedName>
        <fullName evidence="7">Putative 4-hydroxy-4-methyl-2-oxoglutarate aldolase</fullName>
        <ecNumber evidence="6">4.1.1.112</ecNumber>
        <ecNumber evidence="5">4.1.3.17</ecNumber>
    </recommendedName>
    <alternativeName>
        <fullName evidence="11">Oxaloacetate decarboxylase</fullName>
    </alternativeName>
    <alternativeName>
        <fullName evidence="9">Regulator of ribonuclease activity homolog</fullName>
    </alternativeName>
    <alternativeName>
        <fullName evidence="10">RraA-like protein</fullName>
    </alternativeName>
</protein>
<evidence type="ECO:0000313" key="14">
    <source>
        <dbReference type="Proteomes" id="UP001501532"/>
    </source>
</evidence>
<reference evidence="14" key="1">
    <citation type="journal article" date="2019" name="Int. J. Syst. Evol. Microbiol.">
        <title>The Global Catalogue of Microorganisms (GCM) 10K type strain sequencing project: providing services to taxonomists for standard genome sequencing and annotation.</title>
        <authorList>
            <consortium name="The Broad Institute Genomics Platform"/>
            <consortium name="The Broad Institute Genome Sequencing Center for Infectious Disease"/>
            <person name="Wu L."/>
            <person name="Ma J."/>
        </authorList>
    </citation>
    <scope>NUCLEOTIDE SEQUENCE [LARGE SCALE GENOMIC DNA]</scope>
    <source>
        <strain evidence="14">JCM 9091</strain>
    </source>
</reference>
<evidence type="ECO:0000256" key="9">
    <source>
        <dbReference type="ARBA" id="ARBA00029596"/>
    </source>
</evidence>
<evidence type="ECO:0000256" key="12">
    <source>
        <dbReference type="ARBA" id="ARBA00047973"/>
    </source>
</evidence>
<evidence type="ECO:0000256" key="1">
    <source>
        <dbReference type="ARBA" id="ARBA00001342"/>
    </source>
</evidence>
<dbReference type="PANTHER" id="PTHR33254">
    <property type="entry name" value="4-HYDROXY-4-METHYL-2-OXOGLUTARATE ALDOLASE 3-RELATED"/>
    <property type="match status" value="1"/>
</dbReference>
<organism evidence="13 14">
    <name type="scientific">Streptomyces glomeratus</name>
    <dbReference type="NCBI Taxonomy" id="284452"/>
    <lineage>
        <taxon>Bacteria</taxon>
        <taxon>Bacillati</taxon>
        <taxon>Actinomycetota</taxon>
        <taxon>Actinomycetes</taxon>
        <taxon>Kitasatosporales</taxon>
        <taxon>Streptomycetaceae</taxon>
        <taxon>Streptomyces</taxon>
    </lineage>
</organism>
<dbReference type="EMBL" id="BAAAUF010000045">
    <property type="protein sequence ID" value="GAA3057172.1"/>
    <property type="molecule type" value="Genomic_DNA"/>
</dbReference>
<dbReference type="Proteomes" id="UP001501532">
    <property type="component" value="Unassembled WGS sequence"/>
</dbReference>
<evidence type="ECO:0000256" key="10">
    <source>
        <dbReference type="ARBA" id="ARBA00030169"/>
    </source>
</evidence>
<evidence type="ECO:0000256" key="5">
    <source>
        <dbReference type="ARBA" id="ARBA00012213"/>
    </source>
</evidence>
<comment type="caution">
    <text evidence="13">The sequence shown here is derived from an EMBL/GenBank/DDBJ whole genome shotgun (WGS) entry which is preliminary data.</text>
</comment>
<evidence type="ECO:0000256" key="2">
    <source>
        <dbReference type="ARBA" id="ARBA00001968"/>
    </source>
</evidence>
<dbReference type="Pfam" id="PF03737">
    <property type="entry name" value="RraA-like"/>
    <property type="match status" value="1"/>
</dbReference>
<proteinExistence type="inferred from homology"/>
<dbReference type="Gene3D" id="3.50.30.40">
    <property type="entry name" value="Ribonuclease E inhibitor RraA/RraA-like"/>
    <property type="match status" value="1"/>
</dbReference>
<evidence type="ECO:0000256" key="3">
    <source>
        <dbReference type="ARBA" id="ARBA00008621"/>
    </source>
</evidence>
<dbReference type="PANTHER" id="PTHR33254:SF4">
    <property type="entry name" value="4-HYDROXY-4-METHYL-2-OXOGLUTARATE ALDOLASE 3-RELATED"/>
    <property type="match status" value="1"/>
</dbReference>
<evidence type="ECO:0000313" key="13">
    <source>
        <dbReference type="EMBL" id="GAA3057172.1"/>
    </source>
</evidence>
<comment type="catalytic activity">
    <reaction evidence="12">
        <text>oxaloacetate + H(+) = pyruvate + CO2</text>
        <dbReference type="Rhea" id="RHEA:15641"/>
        <dbReference type="ChEBI" id="CHEBI:15361"/>
        <dbReference type="ChEBI" id="CHEBI:15378"/>
        <dbReference type="ChEBI" id="CHEBI:16452"/>
        <dbReference type="ChEBI" id="CHEBI:16526"/>
        <dbReference type="EC" id="4.1.1.112"/>
    </reaction>
</comment>
<dbReference type="EC" id="4.1.3.17" evidence="5"/>
<evidence type="ECO:0000256" key="11">
    <source>
        <dbReference type="ARBA" id="ARBA00032305"/>
    </source>
</evidence>
<keyword evidence="14" id="KW-1185">Reference proteome</keyword>
<evidence type="ECO:0000256" key="7">
    <source>
        <dbReference type="ARBA" id="ARBA00016549"/>
    </source>
</evidence>
<evidence type="ECO:0000256" key="4">
    <source>
        <dbReference type="ARBA" id="ARBA00011233"/>
    </source>
</evidence>
<comment type="catalytic activity">
    <reaction evidence="1">
        <text>4-hydroxy-4-methyl-2-oxoglutarate = 2 pyruvate</text>
        <dbReference type="Rhea" id="RHEA:22748"/>
        <dbReference type="ChEBI" id="CHEBI:15361"/>
        <dbReference type="ChEBI" id="CHEBI:58276"/>
        <dbReference type="EC" id="4.1.3.17"/>
    </reaction>
</comment>
<gene>
    <name evidence="13" type="ORF">GCM10010448_45710</name>
</gene>
<dbReference type="SUPFAM" id="SSF89562">
    <property type="entry name" value="RraA-like"/>
    <property type="match status" value="1"/>
</dbReference>
<evidence type="ECO:0000256" key="6">
    <source>
        <dbReference type="ARBA" id="ARBA00012947"/>
    </source>
</evidence>
<comment type="subunit">
    <text evidence="4">Homotrimer.</text>
</comment>
<name>A0ABP6LRL8_9ACTN</name>
<evidence type="ECO:0000256" key="8">
    <source>
        <dbReference type="ARBA" id="ARBA00025046"/>
    </source>
</evidence>
<dbReference type="CDD" id="cd16841">
    <property type="entry name" value="RraA_family"/>
    <property type="match status" value="1"/>
</dbReference>
<dbReference type="RefSeq" id="WP_234513820.1">
    <property type="nucleotide sequence ID" value="NZ_BAAAUF010000045.1"/>
</dbReference>
<comment type="function">
    <text evidence="8">Catalyzes the aldol cleavage of 4-hydroxy-4-methyl-2-oxoglutarate (HMG) into 2 molecules of pyruvate. Also contains a secondary oxaloacetate (OAA) decarboxylase activity due to the common pyruvate enolate transition state formed following C-C bond cleavage in the retro-aldol and decarboxylation reactions.</text>
</comment>
<sequence>MSDITESGHGFRDIPTTTLADLLGRGQVMDIGIRPLWSGAPRVTGPAFTVRCPRGDNLMLHAAVHRAQPGSVIVVESGDVDYALAGGNVCAVAQRRGVAAFVADGVIRDLAEVREMGFPVFARGVIPIPGAKDVVEPLNAEVRCGGVRVSPGDIVVADEEGVVVVPAVRREEVLAAARKKLAKEAAETLDAWEEAHRAKIDALLAERGFAEPGSSDAPSVSR</sequence>
<dbReference type="EC" id="4.1.1.112" evidence="6"/>